<dbReference type="InterPro" id="IPR005801">
    <property type="entry name" value="ADC_synthase"/>
</dbReference>
<dbReference type="GO" id="GO:0008153">
    <property type="term" value="P:4-aminobenzoate biosynthetic process"/>
    <property type="evidence" value="ECO:0007669"/>
    <property type="project" value="TreeGrafter"/>
</dbReference>
<dbReference type="InterPro" id="IPR015890">
    <property type="entry name" value="Chorismate_C"/>
</dbReference>
<gene>
    <name evidence="2" type="ORF">QF206_02900</name>
</gene>
<dbReference type="Pfam" id="PF00425">
    <property type="entry name" value="Chorismate_bind"/>
    <property type="match status" value="1"/>
</dbReference>
<dbReference type="PANTHER" id="PTHR11236:SF18">
    <property type="entry name" value="AMINODEOXYCHORISMATE SYNTHASE"/>
    <property type="match status" value="1"/>
</dbReference>
<dbReference type="AlphaFoldDB" id="A0AAW6T8E4"/>
<dbReference type="PRINTS" id="PR00095">
    <property type="entry name" value="ANTSNTHASEI"/>
</dbReference>
<dbReference type="GO" id="GO:0005737">
    <property type="term" value="C:cytoplasm"/>
    <property type="evidence" value="ECO:0007669"/>
    <property type="project" value="TreeGrafter"/>
</dbReference>
<dbReference type="InterPro" id="IPR019999">
    <property type="entry name" value="Anth_synth_I-like"/>
</dbReference>
<dbReference type="EMBL" id="JASATX010000001">
    <property type="protein sequence ID" value="MDI2097917.1"/>
    <property type="molecule type" value="Genomic_DNA"/>
</dbReference>
<dbReference type="Proteomes" id="UP001321506">
    <property type="component" value="Unassembled WGS sequence"/>
</dbReference>
<dbReference type="PANTHER" id="PTHR11236">
    <property type="entry name" value="AMINOBENZOATE/ANTHRANILATE SYNTHASE"/>
    <property type="match status" value="1"/>
</dbReference>
<reference evidence="2 3" key="1">
    <citation type="submission" date="2023-04" db="EMBL/GenBank/DDBJ databases">
        <title>Klugiella caeni sp. nov. isolated from the sludge of biochemical tank.</title>
        <authorList>
            <person name="Geng K."/>
        </authorList>
    </citation>
    <scope>NUCLEOTIDE SEQUENCE [LARGE SCALE GENOMIC DNA]</scope>
    <source>
        <strain evidence="2 3">YN-L-19</strain>
    </source>
</reference>
<evidence type="ECO:0000313" key="3">
    <source>
        <dbReference type="Proteomes" id="UP001321506"/>
    </source>
</evidence>
<keyword evidence="3" id="KW-1185">Reference proteome</keyword>
<accession>A0AAW6T8E4</accession>
<dbReference type="RefSeq" id="WP_281487690.1">
    <property type="nucleotide sequence ID" value="NZ_JASATX010000001.1"/>
</dbReference>
<evidence type="ECO:0000313" key="2">
    <source>
        <dbReference type="EMBL" id="MDI2097917.1"/>
    </source>
</evidence>
<evidence type="ECO:0000259" key="1">
    <source>
        <dbReference type="Pfam" id="PF00425"/>
    </source>
</evidence>
<dbReference type="GO" id="GO:0000162">
    <property type="term" value="P:L-tryptophan biosynthetic process"/>
    <property type="evidence" value="ECO:0007669"/>
    <property type="project" value="TreeGrafter"/>
</dbReference>
<protein>
    <submittedName>
        <fullName evidence="2">Anthranilate synthase component I family protein</fullName>
    </submittedName>
</protein>
<comment type="caution">
    <text evidence="2">The sequence shown here is derived from an EMBL/GenBank/DDBJ whole genome shotgun (WGS) entry which is preliminary data.</text>
</comment>
<name>A0AAW6T8E4_9MICO</name>
<proteinExistence type="predicted"/>
<dbReference type="Gene3D" id="3.60.120.10">
    <property type="entry name" value="Anthranilate synthase"/>
    <property type="match status" value="1"/>
</dbReference>
<sequence length="475" mass="51137">MRPPLLAWEVTGGIDSAALFEAIAEAHDDVFWLDSGPDAAVGRSVLGWSADRYVSTEPNASDFAALRERLRRVPRAEDGSADVNESPRGSSLAAVGRDDTALHVPGLPLGWVGWLGYELRAVTTGERQRHALRHPPLALLWVDRAVVVDHESGRVWLVAIGHEWDAELAQWRAQTLEHIETSRSKARAGPPVPTRTSSRPLVRWRHSDAEYLDLIEQCRAAIRAGDAYLLCLTNEATVDGHFDAVARYLAVRRASPAHHGGFVRIGGVSLLSASPEQFLLVTPDGSVETHPIKGTRRRGATALEDERLHRELRDSEKERAENLMIVDLMRNDLQRVCRVGSVAVPRLLAIESYAQVHQLVSRVRGCLAEGLDVIDVVMACLPGGSMTGAPKLSATRIIDRLEDGPRGIYSGAFGYLGADGSADLAMVIRSIVIDGAGATVGAGGGITALSDAAAELEEVKLKAAPLLASLGAARH</sequence>
<dbReference type="GO" id="GO:0046820">
    <property type="term" value="F:4-amino-4-deoxychorismate synthase activity"/>
    <property type="evidence" value="ECO:0007669"/>
    <property type="project" value="TreeGrafter"/>
</dbReference>
<dbReference type="SUPFAM" id="SSF56322">
    <property type="entry name" value="ADC synthase"/>
    <property type="match status" value="1"/>
</dbReference>
<organism evidence="2 3">
    <name type="scientific">Ruicaihuangia caeni</name>
    <dbReference type="NCBI Taxonomy" id="3042517"/>
    <lineage>
        <taxon>Bacteria</taxon>
        <taxon>Bacillati</taxon>
        <taxon>Actinomycetota</taxon>
        <taxon>Actinomycetes</taxon>
        <taxon>Micrococcales</taxon>
        <taxon>Microbacteriaceae</taxon>
        <taxon>Ruicaihuangia</taxon>
    </lineage>
</organism>
<feature type="domain" description="Chorismate-utilising enzyme C-terminal" evidence="1">
    <location>
        <begin position="208"/>
        <end position="462"/>
    </location>
</feature>